<reference evidence="2" key="2">
    <citation type="submission" date="2022-01" db="EMBL/GenBank/DDBJ databases">
        <authorList>
            <person name="Yamashiro T."/>
            <person name="Shiraishi A."/>
            <person name="Satake H."/>
            <person name="Nakayama K."/>
        </authorList>
    </citation>
    <scope>NUCLEOTIDE SEQUENCE</scope>
</reference>
<comment type="caution">
    <text evidence="2">The sequence shown here is derived from an EMBL/GenBank/DDBJ whole genome shotgun (WGS) entry which is preliminary data.</text>
</comment>
<sequence>MGNPLELKVTNEVSASKPNTSIGDQLVESDEDEVELPDDETTTYMSSTGGGGFHWDKPNIGLCAQYSPPISQSLCRKALSLLGSIFWLNPPFELANLL</sequence>
<protein>
    <submittedName>
        <fullName evidence="2">Uncharacterized protein</fullName>
    </submittedName>
</protein>
<dbReference type="Proteomes" id="UP001151760">
    <property type="component" value="Unassembled WGS sequence"/>
</dbReference>
<reference evidence="2" key="1">
    <citation type="journal article" date="2022" name="Int. J. Mol. Sci.">
        <title>Draft Genome of Tanacetum Coccineum: Genomic Comparison of Closely Related Tanacetum-Family Plants.</title>
        <authorList>
            <person name="Yamashiro T."/>
            <person name="Shiraishi A."/>
            <person name="Nakayama K."/>
            <person name="Satake H."/>
        </authorList>
    </citation>
    <scope>NUCLEOTIDE SEQUENCE</scope>
</reference>
<keyword evidence="3" id="KW-1185">Reference proteome</keyword>
<gene>
    <name evidence="2" type="ORF">Tco_0860087</name>
</gene>
<evidence type="ECO:0000313" key="2">
    <source>
        <dbReference type="EMBL" id="GJT13045.1"/>
    </source>
</evidence>
<feature type="compositionally biased region" description="Polar residues" evidence="1">
    <location>
        <begin position="11"/>
        <end position="23"/>
    </location>
</feature>
<proteinExistence type="predicted"/>
<dbReference type="EMBL" id="BQNB010013197">
    <property type="protein sequence ID" value="GJT13045.1"/>
    <property type="molecule type" value="Genomic_DNA"/>
</dbReference>
<evidence type="ECO:0000256" key="1">
    <source>
        <dbReference type="SAM" id="MobiDB-lite"/>
    </source>
</evidence>
<evidence type="ECO:0000313" key="3">
    <source>
        <dbReference type="Proteomes" id="UP001151760"/>
    </source>
</evidence>
<name>A0ABQ5BDW5_9ASTR</name>
<organism evidence="2 3">
    <name type="scientific">Tanacetum coccineum</name>
    <dbReference type="NCBI Taxonomy" id="301880"/>
    <lineage>
        <taxon>Eukaryota</taxon>
        <taxon>Viridiplantae</taxon>
        <taxon>Streptophyta</taxon>
        <taxon>Embryophyta</taxon>
        <taxon>Tracheophyta</taxon>
        <taxon>Spermatophyta</taxon>
        <taxon>Magnoliopsida</taxon>
        <taxon>eudicotyledons</taxon>
        <taxon>Gunneridae</taxon>
        <taxon>Pentapetalae</taxon>
        <taxon>asterids</taxon>
        <taxon>campanulids</taxon>
        <taxon>Asterales</taxon>
        <taxon>Asteraceae</taxon>
        <taxon>Asteroideae</taxon>
        <taxon>Anthemideae</taxon>
        <taxon>Anthemidinae</taxon>
        <taxon>Tanacetum</taxon>
    </lineage>
</organism>
<accession>A0ABQ5BDW5</accession>
<feature type="region of interest" description="Disordered" evidence="1">
    <location>
        <begin position="1"/>
        <end position="34"/>
    </location>
</feature>